<dbReference type="PANTHER" id="PTHR13322:SF2">
    <property type="entry name" value="INTEGRATOR COMPLEX SUBUNIT 7"/>
    <property type="match status" value="1"/>
</dbReference>
<feature type="domain" description="Integrator complex subunit 7 N-terminal" evidence="2">
    <location>
        <begin position="1"/>
        <end position="261"/>
    </location>
</feature>
<dbReference type="SUPFAM" id="SSF48371">
    <property type="entry name" value="ARM repeat"/>
    <property type="match status" value="1"/>
</dbReference>
<evidence type="ECO:0000259" key="2">
    <source>
        <dbReference type="Pfam" id="PF24436"/>
    </source>
</evidence>
<dbReference type="WBParaSite" id="Hba_07880">
    <property type="protein sequence ID" value="Hba_07880"/>
    <property type="gene ID" value="Hba_07880"/>
</dbReference>
<protein>
    <submittedName>
        <fullName evidence="4">Integrator complex subunit 7</fullName>
    </submittedName>
</protein>
<organism evidence="3 4">
    <name type="scientific">Heterorhabditis bacteriophora</name>
    <name type="common">Entomopathogenic nematode worm</name>
    <dbReference type="NCBI Taxonomy" id="37862"/>
    <lineage>
        <taxon>Eukaryota</taxon>
        <taxon>Metazoa</taxon>
        <taxon>Ecdysozoa</taxon>
        <taxon>Nematoda</taxon>
        <taxon>Chromadorea</taxon>
        <taxon>Rhabditida</taxon>
        <taxon>Rhabditina</taxon>
        <taxon>Rhabditomorpha</taxon>
        <taxon>Strongyloidea</taxon>
        <taxon>Heterorhabditidae</taxon>
        <taxon>Heterorhabditis</taxon>
    </lineage>
</organism>
<evidence type="ECO:0000256" key="1">
    <source>
        <dbReference type="ARBA" id="ARBA00008565"/>
    </source>
</evidence>
<dbReference type="GO" id="GO:0032039">
    <property type="term" value="C:integrator complex"/>
    <property type="evidence" value="ECO:0007669"/>
    <property type="project" value="InterPro"/>
</dbReference>
<proteinExistence type="inferred from homology"/>
<evidence type="ECO:0000313" key="4">
    <source>
        <dbReference type="WBParaSite" id="Hba_07880"/>
    </source>
</evidence>
<accession>A0A1I7WRV0</accession>
<sequence>MGDQLATVVNTASLVKQHPFPMFINTIVVRLADAFKEGSNELRMCVARVLAECGSHLSLVFSGREILKRLLSVSHSNDPEARALTLQYITAIRLHNIFYVCIIGGNHCVKVIASVAVAEEIECAIFFCNRKADFSATVISQLAEMLISTETSFERKLLLVPVFGGMKATVATTKEVFGLSSRLLETFTQNDLISQLLCAMTALAEATRYTIPEQLTVLIGVFSRSIENVSLSNVALKNIEKLAKHSHIWTDEHLKRFCRNLGTYVRVTNFVFVYDISTSAAMFTVVFLVKLTVTGYSMLSVVLQHKKCRELYRTMGRFMCCGSVPDDTVLALLSPILSLPPTHTNMPQFIELFCLITDRLPFTVRILHNWAVQVVAENFISHYFLKNQLKYNQDNLRSSLLSFLLLAPTIELPNTICTVINGTDFDKYKVARIAFRNGHWASTAKPNLDAINTKSLAWGSVFIDSFAFPRGLINCLLLSAIAGQQILRTLSSFLHMTQQFSLRGTHTRIKNAYSTLWNSISVPIPDVSVSTTSSQQMRTLLSWANVQMTQLLRCENITEQLSISPGSQKENEITVSAVQPVPIQVDGVISTTHKTPVDSLIILAKVHFGTTPASCHIDFSVEFIDGEKMKKWNSGATAILKVIVKE</sequence>
<dbReference type="InterPro" id="IPR016024">
    <property type="entry name" value="ARM-type_fold"/>
</dbReference>
<reference evidence="4" key="1">
    <citation type="submission" date="2016-11" db="UniProtKB">
        <authorList>
            <consortium name="WormBaseParasite"/>
        </authorList>
    </citation>
    <scope>IDENTIFICATION</scope>
</reference>
<dbReference type="PANTHER" id="PTHR13322">
    <property type="entry name" value="C1ORF73 PROTEIN"/>
    <property type="match status" value="1"/>
</dbReference>
<evidence type="ECO:0000313" key="3">
    <source>
        <dbReference type="Proteomes" id="UP000095283"/>
    </source>
</evidence>
<dbReference type="Pfam" id="PF24436">
    <property type="entry name" value="INTS7_N"/>
    <property type="match status" value="1"/>
</dbReference>
<keyword evidence="3" id="KW-1185">Reference proteome</keyword>
<dbReference type="InterPro" id="IPR033060">
    <property type="entry name" value="INTS7"/>
</dbReference>
<dbReference type="Proteomes" id="UP000095283">
    <property type="component" value="Unplaced"/>
</dbReference>
<dbReference type="InterPro" id="IPR056516">
    <property type="entry name" value="INTS7_N"/>
</dbReference>
<dbReference type="GO" id="GO:0034472">
    <property type="term" value="P:snRNA 3'-end processing"/>
    <property type="evidence" value="ECO:0007669"/>
    <property type="project" value="TreeGrafter"/>
</dbReference>
<name>A0A1I7WRV0_HETBA</name>
<comment type="similarity">
    <text evidence="1">Belongs to the Integrator subunit 7 family.</text>
</comment>
<dbReference type="AlphaFoldDB" id="A0A1I7WRV0"/>